<dbReference type="Proteomes" id="UP000199213">
    <property type="component" value="Unassembled WGS sequence"/>
</dbReference>
<dbReference type="AlphaFoldDB" id="A0A1G8X7Z8"/>
<dbReference type="RefSeq" id="WP_176797811.1">
    <property type="nucleotide sequence ID" value="NZ_FNFM01000002.1"/>
</dbReference>
<protein>
    <submittedName>
        <fullName evidence="1">Uncharacterized protein</fullName>
    </submittedName>
</protein>
<proteinExistence type="predicted"/>
<keyword evidence="2" id="KW-1185">Reference proteome</keyword>
<reference evidence="2" key="1">
    <citation type="submission" date="2016-10" db="EMBL/GenBank/DDBJ databases">
        <authorList>
            <person name="Varghese N."/>
            <person name="Submissions S."/>
        </authorList>
    </citation>
    <scope>NUCLEOTIDE SEQUENCE [LARGE SCALE GENOMIC DNA]</scope>
    <source>
        <strain evidence="2">DSM 45460</strain>
    </source>
</reference>
<name>A0A1G8X7Z8_ACTMZ</name>
<accession>A0A1G8X7Z8</accession>
<organism evidence="1 2">
    <name type="scientific">Actinopolyspora mzabensis</name>
    <dbReference type="NCBI Taxonomy" id="995066"/>
    <lineage>
        <taxon>Bacteria</taxon>
        <taxon>Bacillati</taxon>
        <taxon>Actinomycetota</taxon>
        <taxon>Actinomycetes</taxon>
        <taxon>Actinopolysporales</taxon>
        <taxon>Actinopolysporaceae</taxon>
        <taxon>Actinopolyspora</taxon>
    </lineage>
</organism>
<dbReference type="EMBL" id="FNFM01000002">
    <property type="protein sequence ID" value="SDJ86507.1"/>
    <property type="molecule type" value="Genomic_DNA"/>
</dbReference>
<gene>
    <name evidence="1" type="ORF">SAMN04487820_102428</name>
</gene>
<evidence type="ECO:0000313" key="1">
    <source>
        <dbReference type="EMBL" id="SDJ86507.1"/>
    </source>
</evidence>
<evidence type="ECO:0000313" key="2">
    <source>
        <dbReference type="Proteomes" id="UP000199213"/>
    </source>
</evidence>
<sequence>MHESGGIPAEQRWFWTPEWQSGEAEATQQIADGECSEAFTSAAELFAAIDDESA</sequence>